<dbReference type="InterPro" id="IPR020271">
    <property type="entry name" value="Uncharacterised_MJ1172"/>
</dbReference>
<keyword evidence="2" id="KW-1185">Reference proteome</keyword>
<dbReference type="Proteomes" id="UP000594759">
    <property type="component" value="Chromosome"/>
</dbReference>
<proteinExistence type="predicted"/>
<dbReference type="Pfam" id="PF10884">
    <property type="entry name" value="DUF2683"/>
    <property type="match status" value="1"/>
</dbReference>
<dbReference type="RefSeq" id="WP_196097002.1">
    <property type="nucleotide sequence ID" value="NZ_CP064939.1"/>
</dbReference>
<name>A0A7U3Q4P1_9SPHI</name>
<gene>
    <name evidence="1" type="ORF">IZT61_11220</name>
</gene>
<dbReference type="KEGG" id="pex:IZT61_11220"/>
<dbReference type="EMBL" id="CP064939">
    <property type="protein sequence ID" value="QPH37687.1"/>
    <property type="molecule type" value="Genomic_DNA"/>
</dbReference>
<accession>A0A7U3Q4P1</accession>
<evidence type="ECO:0000313" key="1">
    <source>
        <dbReference type="EMBL" id="QPH37687.1"/>
    </source>
</evidence>
<evidence type="ECO:0000313" key="2">
    <source>
        <dbReference type="Proteomes" id="UP000594759"/>
    </source>
</evidence>
<organism evidence="1 2">
    <name type="scientific">Pedobacter endophyticus</name>
    <dbReference type="NCBI Taxonomy" id="2789740"/>
    <lineage>
        <taxon>Bacteria</taxon>
        <taxon>Pseudomonadati</taxon>
        <taxon>Bacteroidota</taxon>
        <taxon>Sphingobacteriia</taxon>
        <taxon>Sphingobacteriales</taxon>
        <taxon>Sphingobacteriaceae</taxon>
        <taxon>Pedobacter</taxon>
    </lineage>
</organism>
<protein>
    <submittedName>
        <fullName evidence="1">Uncharacterized protein</fullName>
    </submittedName>
</protein>
<reference evidence="1 2" key="1">
    <citation type="submission" date="2020-11" db="EMBL/GenBank/DDBJ databases">
        <title>Pedobacter endophytica, an endophytic bacteria isolated form Carex pumila.</title>
        <authorList>
            <person name="Peng Y."/>
            <person name="Jiang L."/>
            <person name="Lee J."/>
        </authorList>
    </citation>
    <scope>NUCLEOTIDE SEQUENCE [LARGE SCALE GENOMIC DNA]</scope>
    <source>
        <strain evidence="1 2">JBR3-12</strain>
    </source>
</reference>
<dbReference type="AlphaFoldDB" id="A0A7U3Q4P1"/>
<sequence>METLIVQPKTQKQLQAVKAVLKALDVSFKKTAEESSYNPKFVSKIRESEQNYKDGNFKIIKVEDLWK</sequence>